<keyword evidence="10" id="KW-0175">Coiled coil</keyword>
<accession>A0AAD5TJM0</accession>
<evidence type="ECO:0000256" key="2">
    <source>
        <dbReference type="ARBA" id="ARBA00012418"/>
    </source>
</evidence>
<dbReference type="PANTHER" id="PTHR10102">
    <property type="entry name" value="DNA-DIRECTED RNA POLYMERASE, MITOCHONDRIAL"/>
    <property type="match status" value="1"/>
</dbReference>
<comment type="similarity">
    <text evidence="1 9">Belongs to the phage and mitochondrial RNA polymerase family.</text>
</comment>
<evidence type="ECO:0000313" key="13">
    <source>
        <dbReference type="EMBL" id="KAJ3178579.1"/>
    </source>
</evidence>
<evidence type="ECO:0000259" key="12">
    <source>
        <dbReference type="SMART" id="SM01311"/>
    </source>
</evidence>
<keyword evidence="4 9" id="KW-0808">Transferase</keyword>
<evidence type="ECO:0000256" key="8">
    <source>
        <dbReference type="ARBA" id="ARBA00048552"/>
    </source>
</evidence>
<evidence type="ECO:0000256" key="9">
    <source>
        <dbReference type="RuleBase" id="RU003805"/>
    </source>
</evidence>
<dbReference type="FunFam" id="1.10.287.280:FF:000001">
    <property type="entry name" value="DNA-directed RNA polymerase"/>
    <property type="match status" value="1"/>
</dbReference>
<proteinExistence type="inferred from homology"/>
<gene>
    <name evidence="13" type="primary">RPO41</name>
    <name evidence="13" type="ORF">HDU87_003402</name>
</gene>
<dbReference type="GO" id="GO:0001018">
    <property type="term" value="F:mitochondrial promoter sequence-specific DNA binding"/>
    <property type="evidence" value="ECO:0007669"/>
    <property type="project" value="TreeGrafter"/>
</dbReference>
<dbReference type="PROSITE" id="PS00489">
    <property type="entry name" value="RNA_POL_PHAGE_2"/>
    <property type="match status" value="1"/>
</dbReference>
<feature type="coiled-coil region" evidence="10">
    <location>
        <begin position="427"/>
        <end position="480"/>
    </location>
</feature>
<comment type="catalytic activity">
    <reaction evidence="8 9">
        <text>RNA(n) + a ribonucleoside 5'-triphosphate = RNA(n+1) + diphosphate</text>
        <dbReference type="Rhea" id="RHEA:21248"/>
        <dbReference type="Rhea" id="RHEA-COMP:14527"/>
        <dbReference type="Rhea" id="RHEA-COMP:17342"/>
        <dbReference type="ChEBI" id="CHEBI:33019"/>
        <dbReference type="ChEBI" id="CHEBI:61557"/>
        <dbReference type="ChEBI" id="CHEBI:140395"/>
        <dbReference type="EC" id="2.7.7.6"/>
    </reaction>
</comment>
<dbReference type="InterPro" id="IPR037159">
    <property type="entry name" value="RNA_POL_N_sf"/>
</dbReference>
<dbReference type="Gene3D" id="1.10.287.280">
    <property type="match status" value="1"/>
</dbReference>
<reference evidence="13" key="1">
    <citation type="submission" date="2020-05" db="EMBL/GenBank/DDBJ databases">
        <title>Phylogenomic resolution of chytrid fungi.</title>
        <authorList>
            <person name="Stajich J.E."/>
            <person name="Amses K."/>
            <person name="Simmons R."/>
            <person name="Seto K."/>
            <person name="Myers J."/>
            <person name="Bonds A."/>
            <person name="Quandt C.A."/>
            <person name="Barry K."/>
            <person name="Liu P."/>
            <person name="Grigoriev I."/>
            <person name="Longcore J.E."/>
            <person name="James T.Y."/>
        </authorList>
    </citation>
    <scope>NUCLEOTIDE SEQUENCE</scope>
    <source>
        <strain evidence="13">JEL0379</strain>
    </source>
</reference>
<dbReference type="Pfam" id="PF00940">
    <property type="entry name" value="RNA_pol"/>
    <property type="match status" value="1"/>
</dbReference>
<dbReference type="PANTHER" id="PTHR10102:SF0">
    <property type="entry name" value="DNA-DIRECTED RNA POLYMERASE, MITOCHONDRIAL"/>
    <property type="match status" value="1"/>
</dbReference>
<feature type="compositionally biased region" description="Low complexity" evidence="11">
    <location>
        <begin position="80"/>
        <end position="99"/>
    </location>
</feature>
<sequence length="1433" mass="160313">MSQFVARNRKLPSTAMRIAQASVSAPSLASIRVLNGACMAHPGLPRGPGSLRAYTQQQLEKWPASVLGREEVLSRDGVYSKRSSPSHGSRSSSRPSAAPFVSTHLPPPPTAPPPDTTFNASSRVFTYNTVGNSSPFDPTGGTLGESEDVLFPSSRTHVPTPAPVRDQSEYTVTEERALQRHVLDERLVLMYASLEGGDITSAERIYNRCLRSNLSDMREMIDARVLNAFIEAHLAAPDGPNITRAHDWFNAFDRQISLKHNADSFALLIRHHVRTRQPDKVRPLVEQMELEGVSLQELVESQRFEEQADRTPLEAVLRDMGKDVDGIVSADRLLITAMEESRTDVSESTKISRNSSAAGMDMFFEGPGNTEQQARKRAKDSGTAPMSTQSVGIKVLRKALAEMASAERVDKWEQQQWLEERSAAAAVEDLEKKLENMPENIRNLNNLPKDLVTAWHKVFVQVLKTDMKAMQDAREDVEQHGLERFLALVKPDQLSKITITEFLRPPSKQEREKGAKAGSKSMAQLSMVIGRRVEEEHRARKAVKLASKHGIKLKRAIHQLHADSKLFGITVREIIAKVAKKEAAGEAWLPEFPDGIRARLGAYLVERLMAVARIRVRVPDPNNPDQFAYADQPAFEHVLEDVCATKKKGIVRFHQALYWILVKAPISVDPWMLPMLVTPRPWITWRDGGYLMHRVDMVRVRRERLSTQYLKAADAGQQMTAIQRSLDILGAVPWTINEDMYEVAAALWNKGETVPCLPAPLHIPEVVQPEKEDDRQVWWRYNKEVKARKDKLEQNFGLRAVANYQLEIAKAYLGETMYYPHSLDFRGRAYPMPQHLNHIGNDLCRGLLQFAVGKPLGVEGLRWVKIQVAALAGHDKVSFEERERYTNDHLDDIYDSADHPLDGRRWWLTGDSPWQLLAACKELARALRSPKPIEYVSHLPIHQDGTCNGLQHYAALGGDELGARQVNLIPGEKPADVYSGVAATVQETVNADAAAGVPEAILMKHRVNRKLVKQPVMTNTYGVTYIGARGQIANRLKEARELQRQAARKREEDFRRDGVAPTPLTEAEEFSARQLTDAEIQKCANYTTRVLFDSMAKLFEGARAIQIWLNASAGLIARSTWAPHIPADQIAVAAQLDKMGVLPSPFTVASEESRAAEEAVASSSSIREPDEVYSTGLQSLLGAAMEDDAIDMSPKSARFVDEDATVFEDIADETVSNEGELVAKDRPNKSAAEVAKMTSVVWTTPLGLPVVQPYRVEKPRQIQTLLQTITIKDRHSPSPVNAAKQSTAFPPNYIHSLDAAHMMLSALKCQEANLTFAAVHDSYWTHAATADTMNSILRESFVQLHSNDLMKALRDEFVDRYKGHKIPVAVVLDTPEKQDEWRKWCGENGIKHGLSKTFKKKRIISWVDVEFSPVPARGAFKVEQVLKSKYFFH</sequence>
<name>A0AAD5TJM0_9FUNG</name>
<evidence type="ECO:0000256" key="5">
    <source>
        <dbReference type="ARBA" id="ARBA00022695"/>
    </source>
</evidence>
<dbReference type="InterPro" id="IPR002092">
    <property type="entry name" value="DNA-dir_Rpol_phage-type"/>
</dbReference>
<evidence type="ECO:0000256" key="6">
    <source>
        <dbReference type="ARBA" id="ARBA00022946"/>
    </source>
</evidence>
<dbReference type="SUPFAM" id="SSF56672">
    <property type="entry name" value="DNA/RNA polymerases"/>
    <property type="match status" value="1"/>
</dbReference>
<evidence type="ECO:0000256" key="3">
    <source>
        <dbReference type="ARBA" id="ARBA00022478"/>
    </source>
</evidence>
<dbReference type="Proteomes" id="UP001212152">
    <property type="component" value="Unassembled WGS sequence"/>
</dbReference>
<feature type="region of interest" description="Disordered" evidence="11">
    <location>
        <begin position="76"/>
        <end position="170"/>
    </location>
</feature>
<dbReference type="InterPro" id="IPR043502">
    <property type="entry name" value="DNA/RNA_pol_sf"/>
</dbReference>
<feature type="domain" description="DNA-directed RNA polymerase N-terminal" evidence="12">
    <location>
        <begin position="413"/>
        <end position="731"/>
    </location>
</feature>
<comment type="function">
    <text evidence="9">DNA-dependent RNA polymerase catalyzes the transcription of DNA into RNA using the four ribonucleoside triphosphates as substrates.</text>
</comment>
<dbReference type="InterPro" id="IPR029262">
    <property type="entry name" value="RPOL_N"/>
</dbReference>
<feature type="compositionally biased region" description="Polar residues" evidence="11">
    <location>
        <begin position="118"/>
        <end position="136"/>
    </location>
</feature>
<dbReference type="EMBL" id="JADGJQ010000025">
    <property type="protein sequence ID" value="KAJ3178579.1"/>
    <property type="molecule type" value="Genomic_DNA"/>
</dbReference>
<dbReference type="PROSITE" id="PS00900">
    <property type="entry name" value="RNA_POL_PHAGE_1"/>
    <property type="match status" value="1"/>
</dbReference>
<evidence type="ECO:0000256" key="7">
    <source>
        <dbReference type="ARBA" id="ARBA00023163"/>
    </source>
</evidence>
<dbReference type="GO" id="GO:0006390">
    <property type="term" value="P:mitochondrial transcription"/>
    <property type="evidence" value="ECO:0007669"/>
    <property type="project" value="TreeGrafter"/>
</dbReference>
<dbReference type="InterPro" id="IPR046950">
    <property type="entry name" value="DNA-dir_Rpol_C_phage-type"/>
</dbReference>
<dbReference type="SMART" id="SM01311">
    <property type="entry name" value="RPOL_N"/>
    <property type="match status" value="1"/>
</dbReference>
<evidence type="ECO:0000256" key="1">
    <source>
        <dbReference type="ARBA" id="ARBA00009493"/>
    </source>
</evidence>
<keyword evidence="6" id="KW-0809">Transit peptide</keyword>
<dbReference type="Gene3D" id="1.10.1320.10">
    <property type="entry name" value="DNA-directed RNA polymerase, N-terminal domain"/>
    <property type="match status" value="1"/>
</dbReference>
<keyword evidence="14" id="KW-1185">Reference proteome</keyword>
<feature type="region of interest" description="Disordered" evidence="11">
    <location>
        <begin position="365"/>
        <end position="387"/>
    </location>
</feature>
<dbReference type="EC" id="2.7.7.6" evidence="2 9"/>
<dbReference type="GO" id="GO:0034245">
    <property type="term" value="C:mitochondrial DNA-directed RNA polymerase complex"/>
    <property type="evidence" value="ECO:0007669"/>
    <property type="project" value="TreeGrafter"/>
</dbReference>
<evidence type="ECO:0000256" key="11">
    <source>
        <dbReference type="SAM" id="MobiDB-lite"/>
    </source>
</evidence>
<evidence type="ECO:0000256" key="4">
    <source>
        <dbReference type="ARBA" id="ARBA00022679"/>
    </source>
</evidence>
<dbReference type="GO" id="GO:0003899">
    <property type="term" value="F:DNA-directed RNA polymerase activity"/>
    <property type="evidence" value="ECO:0007669"/>
    <property type="project" value="UniProtKB-EC"/>
</dbReference>
<comment type="caution">
    <text evidence="13">The sequence shown here is derived from an EMBL/GenBank/DDBJ whole genome shotgun (WGS) entry which is preliminary data.</text>
</comment>
<organism evidence="13 14">
    <name type="scientific">Geranomyces variabilis</name>
    <dbReference type="NCBI Taxonomy" id="109894"/>
    <lineage>
        <taxon>Eukaryota</taxon>
        <taxon>Fungi</taxon>
        <taxon>Fungi incertae sedis</taxon>
        <taxon>Chytridiomycota</taxon>
        <taxon>Chytridiomycota incertae sedis</taxon>
        <taxon>Chytridiomycetes</taxon>
        <taxon>Spizellomycetales</taxon>
        <taxon>Powellomycetaceae</taxon>
        <taxon>Geranomyces</taxon>
    </lineage>
</organism>
<protein>
    <recommendedName>
        <fullName evidence="2 9">DNA-directed RNA polymerase</fullName>
        <ecNumber evidence="2 9">2.7.7.6</ecNumber>
    </recommendedName>
</protein>
<keyword evidence="3 9" id="KW-0240">DNA-directed RNA polymerase</keyword>
<evidence type="ECO:0000313" key="14">
    <source>
        <dbReference type="Proteomes" id="UP001212152"/>
    </source>
</evidence>
<dbReference type="Gene3D" id="1.10.150.20">
    <property type="entry name" value="5' to 3' exonuclease, C-terminal subdomain"/>
    <property type="match status" value="1"/>
</dbReference>
<keyword evidence="7 9" id="KW-0804">Transcription</keyword>
<evidence type="ECO:0000256" key="10">
    <source>
        <dbReference type="SAM" id="Coils"/>
    </source>
</evidence>
<feature type="compositionally biased region" description="Pro residues" evidence="11">
    <location>
        <begin position="105"/>
        <end position="115"/>
    </location>
</feature>
<dbReference type="Pfam" id="PF14700">
    <property type="entry name" value="RPOL_N"/>
    <property type="match status" value="1"/>
</dbReference>
<keyword evidence="5 9" id="KW-0548">Nucleotidyltransferase</keyword>